<keyword evidence="1" id="KW-1133">Transmembrane helix</keyword>
<evidence type="ECO:0000313" key="2">
    <source>
        <dbReference type="EMBL" id="SDD42808.1"/>
    </source>
</evidence>
<dbReference type="EMBL" id="FNAF01000003">
    <property type="protein sequence ID" value="SDD42808.1"/>
    <property type="molecule type" value="Genomic_DNA"/>
</dbReference>
<reference evidence="2 3" key="1">
    <citation type="submission" date="2016-10" db="EMBL/GenBank/DDBJ databases">
        <authorList>
            <person name="de Groot N.N."/>
        </authorList>
    </citation>
    <scope>NUCLEOTIDE SEQUENCE [LARGE SCALE GENOMIC DNA]</scope>
    <source>
        <strain evidence="2 3">DSM 20475</strain>
    </source>
</reference>
<dbReference type="InterPro" id="IPR032820">
    <property type="entry name" value="ATPase_put"/>
</dbReference>
<proteinExistence type="predicted"/>
<dbReference type="Proteomes" id="UP000198995">
    <property type="component" value="Unassembled WGS sequence"/>
</dbReference>
<dbReference type="RefSeq" id="WP_091791367.1">
    <property type="nucleotide sequence ID" value="NZ_FNAF01000003.1"/>
</dbReference>
<name>A0A1G6UN77_PEPNI</name>
<gene>
    <name evidence="2" type="ORF">SAMN04489866_103104</name>
</gene>
<protein>
    <submittedName>
        <fullName evidence="2">Putative F0F1-ATPase subunit Ca2+/Mg2+ transporter</fullName>
    </submittedName>
</protein>
<dbReference type="OrthoDB" id="2087782at2"/>
<accession>A0A1G6UN77</accession>
<dbReference type="STRING" id="2741.SAMN04489866_103104"/>
<dbReference type="AlphaFoldDB" id="A0A1G6UN77"/>
<evidence type="ECO:0000313" key="3">
    <source>
        <dbReference type="Proteomes" id="UP000198995"/>
    </source>
</evidence>
<organism evidence="2 3">
    <name type="scientific">Peptococcus niger</name>
    <dbReference type="NCBI Taxonomy" id="2741"/>
    <lineage>
        <taxon>Bacteria</taxon>
        <taxon>Bacillati</taxon>
        <taxon>Bacillota</taxon>
        <taxon>Clostridia</taxon>
        <taxon>Eubacteriales</taxon>
        <taxon>Peptococcaceae</taxon>
        <taxon>Peptococcus</taxon>
    </lineage>
</organism>
<evidence type="ECO:0000256" key="1">
    <source>
        <dbReference type="SAM" id="Phobius"/>
    </source>
</evidence>
<feature type="transmembrane region" description="Helical" evidence="1">
    <location>
        <begin position="54"/>
        <end position="75"/>
    </location>
</feature>
<keyword evidence="3" id="KW-1185">Reference proteome</keyword>
<feature type="transmembrane region" description="Helical" evidence="1">
    <location>
        <begin position="20"/>
        <end position="42"/>
    </location>
</feature>
<sequence>MTNGTWRPKLPRRPGSDAVWVRAFNVALSFGVTLGASLFIMWHIGQWLDDKFGTYFVFTFIGVVMAIITGFRFLLRELAHFEQAAEAKKSTDRLDEKGDGDE</sequence>
<keyword evidence="1" id="KW-0472">Membrane</keyword>
<dbReference type="Pfam" id="PF09527">
    <property type="entry name" value="ATPase_gene1"/>
    <property type="match status" value="1"/>
</dbReference>
<keyword evidence="1" id="KW-0812">Transmembrane</keyword>